<dbReference type="EMBL" id="CAFABB010000099">
    <property type="protein sequence ID" value="CAB4822654.1"/>
    <property type="molecule type" value="Genomic_DNA"/>
</dbReference>
<name>A0A6J6ZPM6_9ZZZZ</name>
<dbReference type="SUPFAM" id="SSF49764">
    <property type="entry name" value="HSP20-like chaperones"/>
    <property type="match status" value="1"/>
</dbReference>
<reference evidence="3" key="1">
    <citation type="submission" date="2020-05" db="EMBL/GenBank/DDBJ databases">
        <authorList>
            <person name="Chiriac C."/>
            <person name="Salcher M."/>
            <person name="Ghai R."/>
            <person name="Kavagutti S V."/>
        </authorList>
    </citation>
    <scope>NUCLEOTIDE SEQUENCE</scope>
</reference>
<evidence type="ECO:0000256" key="1">
    <source>
        <dbReference type="ARBA" id="ARBA00023016"/>
    </source>
</evidence>
<protein>
    <submittedName>
        <fullName evidence="3">Unannotated protein</fullName>
    </submittedName>
</protein>
<dbReference type="Gene3D" id="2.60.40.790">
    <property type="match status" value="1"/>
</dbReference>
<dbReference type="InterPro" id="IPR008978">
    <property type="entry name" value="HSP20-like_chaperone"/>
</dbReference>
<dbReference type="CDD" id="cd06470">
    <property type="entry name" value="ACD_IbpA-B_like"/>
    <property type="match status" value="1"/>
</dbReference>
<dbReference type="Pfam" id="PF00011">
    <property type="entry name" value="HSP20"/>
    <property type="match status" value="1"/>
</dbReference>
<dbReference type="InterPro" id="IPR002068">
    <property type="entry name" value="A-crystallin/Hsp20_dom"/>
</dbReference>
<dbReference type="AlphaFoldDB" id="A0A6J6ZPM6"/>
<dbReference type="InterPro" id="IPR037913">
    <property type="entry name" value="ACD_IbpA/B"/>
</dbReference>
<dbReference type="PROSITE" id="PS01031">
    <property type="entry name" value="SHSP"/>
    <property type="match status" value="1"/>
</dbReference>
<dbReference type="PANTHER" id="PTHR47062">
    <property type="match status" value="1"/>
</dbReference>
<organism evidence="3">
    <name type="scientific">freshwater metagenome</name>
    <dbReference type="NCBI Taxonomy" id="449393"/>
    <lineage>
        <taxon>unclassified sequences</taxon>
        <taxon>metagenomes</taxon>
        <taxon>ecological metagenomes</taxon>
    </lineage>
</organism>
<gene>
    <name evidence="3" type="ORF">UFOPK3162_00570</name>
</gene>
<dbReference type="PANTHER" id="PTHR47062:SF1">
    <property type="entry name" value="SMALL HEAT SHOCK PROTEIN IBPA"/>
    <property type="match status" value="1"/>
</dbReference>
<feature type="domain" description="SHSP" evidence="2">
    <location>
        <begin position="45"/>
        <end position="156"/>
    </location>
</feature>
<accession>A0A6J6ZPM6</accession>
<evidence type="ECO:0000313" key="3">
    <source>
        <dbReference type="EMBL" id="CAB4822654.1"/>
    </source>
</evidence>
<evidence type="ECO:0000259" key="2">
    <source>
        <dbReference type="PROSITE" id="PS01031"/>
    </source>
</evidence>
<keyword evidence="1" id="KW-0346">Stress response</keyword>
<proteinExistence type="predicted"/>
<sequence length="156" mass="17772">MSTLTKRDYQDTGLSLANFFPNLESWAVGFDRPMRLLDEMSNALMGRNTSFPPYNIKQVGNDRYQIEMAVAGFTKKDLKIELHNNQLTIEGSQQTGSENQGGSYLYKGIAARQFRQSFALEDHVKVIGSELRDGILNIELERDLPEEKKPRSIEIK</sequence>